<dbReference type="InterPro" id="IPR045214">
    <property type="entry name" value="Surf1/Surf4"/>
</dbReference>
<dbReference type="eggNOG" id="KOG1563">
    <property type="taxonomic scope" value="Eukaryota"/>
</dbReference>
<dbReference type="Pfam" id="PF02104">
    <property type="entry name" value="SURF1"/>
    <property type="match status" value="1"/>
</dbReference>
<keyword evidence="5 6" id="KW-0472">Membrane</keyword>
<dbReference type="STRING" id="31234.E3NML5"/>
<evidence type="ECO:0000256" key="1">
    <source>
        <dbReference type="ARBA" id="ARBA00004370"/>
    </source>
</evidence>
<keyword evidence="6" id="KW-0999">Mitochondrion inner membrane</keyword>
<sequence length="343" mass="39210">MEYIAIIKRTGGPSDQMSFFSTAIRRICAIRKRKTTISSCYSIQTNGYKCFSAKNVEKITFFQTTPLLRHRNSQILDLDAPKLVKNAENSKNQQKSKRIEWSGGAILMLGLPAFAFSLGIWQCYRLKWKLDLIDHLHSRLSQTAVDLPLDLSCDSLEPLEYCRVTVTGEFLHNREFIISPRGRFDPAKKQSAAAGSMLSENEMSSHGGHLITPFRLKDSGKVILINRGWLPSFYFDPSTHQKTNPIGVVTFDGIVRKTEKRPQFVGQNIPEQGVWYYRDLEQIAKHHDTEPVWLDAAYETTVPGGPIGGQTNINVRNEHLNYMTTWFTLTLVTLLMWIHKFRK</sequence>
<dbReference type="GO" id="GO:0005743">
    <property type="term" value="C:mitochondrial inner membrane"/>
    <property type="evidence" value="ECO:0007669"/>
    <property type="project" value="UniProtKB-SubCell"/>
</dbReference>
<dbReference type="HOGENOM" id="CLU_047737_4_0_1"/>
<dbReference type="CDD" id="cd06662">
    <property type="entry name" value="SURF1"/>
    <property type="match status" value="1"/>
</dbReference>
<keyword evidence="6" id="KW-0496">Mitochondrion</keyword>
<dbReference type="PANTHER" id="PTHR23427:SF2">
    <property type="entry name" value="SURFEIT LOCUS PROTEIN 1"/>
    <property type="match status" value="1"/>
</dbReference>
<organism evidence="8">
    <name type="scientific">Caenorhabditis remanei</name>
    <name type="common">Caenorhabditis vulgaris</name>
    <dbReference type="NCBI Taxonomy" id="31234"/>
    <lineage>
        <taxon>Eukaryota</taxon>
        <taxon>Metazoa</taxon>
        <taxon>Ecdysozoa</taxon>
        <taxon>Nematoda</taxon>
        <taxon>Chromadorea</taxon>
        <taxon>Rhabditida</taxon>
        <taxon>Rhabditina</taxon>
        <taxon>Rhabditomorpha</taxon>
        <taxon>Rhabditoidea</taxon>
        <taxon>Rhabditidae</taxon>
        <taxon>Peloderinae</taxon>
        <taxon>Caenorhabditis</taxon>
    </lineage>
</organism>
<name>E3NML5_CAERE</name>
<dbReference type="InterPro" id="IPR002994">
    <property type="entry name" value="Surf1/Shy1"/>
</dbReference>
<dbReference type="PROSITE" id="PS50895">
    <property type="entry name" value="SURF1"/>
    <property type="match status" value="1"/>
</dbReference>
<gene>
    <name evidence="7" type="primary">Cre-sft-1</name>
    <name evidence="7" type="ORF">CRE_17656</name>
</gene>
<accession>E3NML5</accession>
<comment type="similarity">
    <text evidence="2 6">Belongs to the SURF1 family.</text>
</comment>
<dbReference type="PANTHER" id="PTHR23427">
    <property type="entry name" value="SURFEIT LOCUS PROTEIN"/>
    <property type="match status" value="1"/>
</dbReference>
<dbReference type="Proteomes" id="UP000008281">
    <property type="component" value="Unassembled WGS sequence"/>
</dbReference>
<feature type="transmembrane region" description="Helical" evidence="6">
    <location>
        <begin position="320"/>
        <end position="338"/>
    </location>
</feature>
<proteinExistence type="inferred from homology"/>
<evidence type="ECO:0000313" key="7">
    <source>
        <dbReference type="EMBL" id="EFP08435.1"/>
    </source>
</evidence>
<dbReference type="GO" id="GO:0033617">
    <property type="term" value="P:mitochondrial respiratory chain complex IV assembly"/>
    <property type="evidence" value="ECO:0007669"/>
    <property type="project" value="TreeGrafter"/>
</dbReference>
<evidence type="ECO:0000313" key="8">
    <source>
        <dbReference type="Proteomes" id="UP000008281"/>
    </source>
</evidence>
<evidence type="ECO:0000256" key="4">
    <source>
        <dbReference type="ARBA" id="ARBA00022989"/>
    </source>
</evidence>
<dbReference type="AlphaFoldDB" id="E3NML5"/>
<dbReference type="OMA" id="WYSRDVA"/>
<comment type="function">
    <text evidence="6">Probably involved in the biogenesis of the COX complex.</text>
</comment>
<reference evidence="7" key="1">
    <citation type="submission" date="2007-07" db="EMBL/GenBank/DDBJ databases">
        <title>PCAP assembly of the Caenorhabditis remanei genome.</title>
        <authorList>
            <consortium name="The Caenorhabditis remanei Sequencing Consortium"/>
            <person name="Wilson R.K."/>
        </authorList>
    </citation>
    <scope>NUCLEOTIDE SEQUENCE [LARGE SCALE GENOMIC DNA]</scope>
    <source>
        <strain evidence="7">PB4641</strain>
    </source>
</reference>
<keyword evidence="3 6" id="KW-0812">Transmembrane</keyword>
<dbReference type="EMBL" id="DS269071">
    <property type="protein sequence ID" value="EFP08435.1"/>
    <property type="molecule type" value="Genomic_DNA"/>
</dbReference>
<dbReference type="InParanoid" id="E3NML5"/>
<keyword evidence="8" id="KW-1185">Reference proteome</keyword>
<protein>
    <recommendedName>
        <fullName evidence="6">SURF1-like protein</fullName>
    </recommendedName>
</protein>
<evidence type="ECO:0000256" key="5">
    <source>
        <dbReference type="ARBA" id="ARBA00023136"/>
    </source>
</evidence>
<evidence type="ECO:0000256" key="2">
    <source>
        <dbReference type="ARBA" id="ARBA00007165"/>
    </source>
</evidence>
<evidence type="ECO:0000256" key="6">
    <source>
        <dbReference type="RuleBase" id="RU363076"/>
    </source>
</evidence>
<feature type="transmembrane region" description="Helical" evidence="6">
    <location>
        <begin position="101"/>
        <end position="121"/>
    </location>
</feature>
<evidence type="ECO:0000256" key="3">
    <source>
        <dbReference type="ARBA" id="ARBA00022692"/>
    </source>
</evidence>
<comment type="subcellular location">
    <subcellularLocation>
        <location evidence="1">Membrane</location>
    </subcellularLocation>
    <subcellularLocation>
        <location evidence="6">Mitochondrion inner membrane</location>
        <topology evidence="6">Multi-pass membrane protein</topology>
    </subcellularLocation>
</comment>
<dbReference type="FunCoup" id="E3NML5">
    <property type="interactions" value="1716"/>
</dbReference>
<dbReference type="OrthoDB" id="10040024at2759"/>
<keyword evidence="4 6" id="KW-1133">Transmembrane helix</keyword>